<feature type="region of interest" description="Disordered" evidence="1">
    <location>
        <begin position="1"/>
        <end position="59"/>
    </location>
</feature>
<evidence type="ECO:0000256" key="1">
    <source>
        <dbReference type="SAM" id="MobiDB-lite"/>
    </source>
</evidence>
<keyword evidence="3" id="KW-1185">Reference proteome</keyword>
<protein>
    <submittedName>
        <fullName evidence="2">Uncharacterized protein</fullName>
    </submittedName>
</protein>
<name>A0ABP9SGI8_9MICC</name>
<gene>
    <name evidence="2" type="ORF">GCM10023346_25170</name>
</gene>
<reference evidence="3" key="1">
    <citation type="journal article" date="2019" name="Int. J. Syst. Evol. Microbiol.">
        <title>The Global Catalogue of Microorganisms (GCM) 10K type strain sequencing project: providing services to taxonomists for standard genome sequencing and annotation.</title>
        <authorList>
            <consortium name="The Broad Institute Genomics Platform"/>
            <consortium name="The Broad Institute Genome Sequencing Center for Infectious Disease"/>
            <person name="Wu L."/>
            <person name="Ma J."/>
        </authorList>
    </citation>
    <scope>NUCLEOTIDE SEQUENCE [LARGE SCALE GENOMIC DNA]</scope>
    <source>
        <strain evidence="3">JCM 18514</strain>
    </source>
</reference>
<organism evidence="2 3">
    <name type="scientific">Arthrobacter gyeryongensis</name>
    <dbReference type="NCBI Taxonomy" id="1650592"/>
    <lineage>
        <taxon>Bacteria</taxon>
        <taxon>Bacillati</taxon>
        <taxon>Actinomycetota</taxon>
        <taxon>Actinomycetes</taxon>
        <taxon>Micrococcales</taxon>
        <taxon>Micrococcaceae</taxon>
        <taxon>Arthrobacter</taxon>
    </lineage>
</organism>
<dbReference type="Proteomes" id="UP001500200">
    <property type="component" value="Unassembled WGS sequence"/>
</dbReference>
<dbReference type="RefSeq" id="WP_345449722.1">
    <property type="nucleotide sequence ID" value="NZ_BAABKK010000015.1"/>
</dbReference>
<dbReference type="EMBL" id="BAABKK010000015">
    <property type="protein sequence ID" value="GAA5195380.1"/>
    <property type="molecule type" value="Genomic_DNA"/>
</dbReference>
<proteinExistence type="predicted"/>
<comment type="caution">
    <text evidence="2">The sequence shown here is derived from an EMBL/GenBank/DDBJ whole genome shotgun (WGS) entry which is preliminary data.</text>
</comment>
<feature type="compositionally biased region" description="Low complexity" evidence="1">
    <location>
        <begin position="26"/>
        <end position="38"/>
    </location>
</feature>
<sequence length="59" mass="6228">MKPQLTYGTEPGSDSEGAPASWPAGQPTTTPNRQNTPTGKDERVSGRRLGAETSLGEQQ</sequence>
<evidence type="ECO:0000313" key="3">
    <source>
        <dbReference type="Proteomes" id="UP001500200"/>
    </source>
</evidence>
<evidence type="ECO:0000313" key="2">
    <source>
        <dbReference type="EMBL" id="GAA5195380.1"/>
    </source>
</evidence>
<accession>A0ABP9SGI8</accession>